<dbReference type="Proteomes" id="UP000566819">
    <property type="component" value="Unassembled WGS sequence"/>
</dbReference>
<organism evidence="1 2">
    <name type="scientific">Cudoniella acicularis</name>
    <dbReference type="NCBI Taxonomy" id="354080"/>
    <lineage>
        <taxon>Eukaryota</taxon>
        <taxon>Fungi</taxon>
        <taxon>Dikarya</taxon>
        <taxon>Ascomycota</taxon>
        <taxon>Pezizomycotina</taxon>
        <taxon>Leotiomycetes</taxon>
        <taxon>Helotiales</taxon>
        <taxon>Tricladiaceae</taxon>
        <taxon>Cudoniella</taxon>
    </lineage>
</organism>
<evidence type="ECO:0000313" key="1">
    <source>
        <dbReference type="EMBL" id="KAF4633894.1"/>
    </source>
</evidence>
<comment type="caution">
    <text evidence="1">The sequence shown here is derived from an EMBL/GenBank/DDBJ whole genome shotgun (WGS) entry which is preliminary data.</text>
</comment>
<reference evidence="1 2" key="1">
    <citation type="submission" date="2020-03" db="EMBL/GenBank/DDBJ databases">
        <title>Draft Genome Sequence of Cudoniella acicularis.</title>
        <authorList>
            <person name="Buettner E."/>
            <person name="Kellner H."/>
        </authorList>
    </citation>
    <scope>NUCLEOTIDE SEQUENCE [LARGE SCALE GENOMIC DNA]</scope>
    <source>
        <strain evidence="1 2">DSM 108380</strain>
    </source>
</reference>
<evidence type="ECO:0008006" key="3">
    <source>
        <dbReference type="Google" id="ProtNLM"/>
    </source>
</evidence>
<name>A0A8H4RS11_9HELO</name>
<proteinExistence type="predicted"/>
<keyword evidence="2" id="KW-1185">Reference proteome</keyword>
<dbReference type="EMBL" id="JAAMPI010000224">
    <property type="protein sequence ID" value="KAF4633894.1"/>
    <property type="molecule type" value="Genomic_DNA"/>
</dbReference>
<dbReference type="InterPro" id="IPR038883">
    <property type="entry name" value="AN11006-like"/>
</dbReference>
<dbReference type="PANTHER" id="PTHR42085">
    <property type="entry name" value="F-BOX DOMAIN-CONTAINING PROTEIN"/>
    <property type="match status" value="1"/>
</dbReference>
<sequence length="251" mass="28614">MSANFLSLPSELRNNIYEQLLVLQEPVACPTHPWFGQSQLRALTPGLLRANKTVHLEASSILYAQNRFDFTMCTSEDVTSFLDQIGRNNASYILYTCVDFPKFHYLDLHDVTLEDDSVRILAKIQSDCTRLGTLTTSLHSTNAMEVKLDALDYPKVVGEALALVDARFRAISSLQEIIVEVYEDGPSDHIRREMKNRGWTISTTEYVEESDFDRSFSDIQDDYYRYDDDSGGGGDDYDIDDDSDFWRRAGD</sequence>
<accession>A0A8H4RS11</accession>
<protein>
    <recommendedName>
        <fullName evidence="3">F-box domain-containing protein</fullName>
    </recommendedName>
</protein>
<dbReference type="OrthoDB" id="62952at2759"/>
<gene>
    <name evidence="1" type="ORF">G7Y89_g4221</name>
</gene>
<dbReference type="AlphaFoldDB" id="A0A8H4RS11"/>
<evidence type="ECO:0000313" key="2">
    <source>
        <dbReference type="Proteomes" id="UP000566819"/>
    </source>
</evidence>
<dbReference type="PANTHER" id="PTHR42085:SF1">
    <property type="entry name" value="F-BOX DOMAIN-CONTAINING PROTEIN"/>
    <property type="match status" value="1"/>
</dbReference>